<dbReference type="GO" id="GO:0022857">
    <property type="term" value="F:transmembrane transporter activity"/>
    <property type="evidence" value="ECO:0007669"/>
    <property type="project" value="UniProtKB-ARBA"/>
</dbReference>
<keyword evidence="2" id="KW-0547">Nucleotide-binding</keyword>
<dbReference type="AlphaFoldDB" id="A0A9W6Q865"/>
<name>A0A9W6Q865_9ACTN</name>
<dbReference type="Proteomes" id="UP001165041">
    <property type="component" value="Unassembled WGS sequence"/>
</dbReference>
<evidence type="ECO:0000313" key="5">
    <source>
        <dbReference type="EMBL" id="GLW72090.1"/>
    </source>
</evidence>
<dbReference type="FunFam" id="3.40.50.300:FF:000032">
    <property type="entry name" value="Export ABC transporter ATP-binding protein"/>
    <property type="match status" value="1"/>
</dbReference>
<dbReference type="PROSITE" id="PS50893">
    <property type="entry name" value="ABC_TRANSPORTER_2"/>
    <property type="match status" value="1"/>
</dbReference>
<evidence type="ECO:0000259" key="4">
    <source>
        <dbReference type="PROSITE" id="PS50893"/>
    </source>
</evidence>
<dbReference type="PANTHER" id="PTHR24220">
    <property type="entry name" value="IMPORT ATP-BINDING PROTEIN"/>
    <property type="match status" value="1"/>
</dbReference>
<dbReference type="InterPro" id="IPR003439">
    <property type="entry name" value="ABC_transporter-like_ATP-bd"/>
</dbReference>
<dbReference type="InterPro" id="IPR003593">
    <property type="entry name" value="AAA+_ATPase"/>
</dbReference>
<dbReference type="GO" id="GO:0016887">
    <property type="term" value="F:ATP hydrolysis activity"/>
    <property type="evidence" value="ECO:0007669"/>
    <property type="project" value="InterPro"/>
</dbReference>
<accession>A0A9W6Q865</accession>
<dbReference type="GO" id="GO:0005886">
    <property type="term" value="C:plasma membrane"/>
    <property type="evidence" value="ECO:0007669"/>
    <property type="project" value="TreeGrafter"/>
</dbReference>
<feature type="domain" description="ABC transporter" evidence="4">
    <location>
        <begin position="17"/>
        <end position="254"/>
    </location>
</feature>
<dbReference type="InterPro" id="IPR017911">
    <property type="entry name" value="MacB-like_ATP-bd"/>
</dbReference>
<evidence type="ECO:0000256" key="2">
    <source>
        <dbReference type="ARBA" id="ARBA00022741"/>
    </source>
</evidence>
<evidence type="ECO:0000256" key="1">
    <source>
        <dbReference type="ARBA" id="ARBA00022448"/>
    </source>
</evidence>
<gene>
    <name evidence="5" type="ORF">Kpho02_43890</name>
</gene>
<dbReference type="SMART" id="SM00382">
    <property type="entry name" value="AAA"/>
    <property type="match status" value="1"/>
</dbReference>
<reference evidence="5" key="1">
    <citation type="submission" date="2023-02" db="EMBL/GenBank/DDBJ databases">
        <title>Kitasatospora phosalacinea NBRC 14627.</title>
        <authorList>
            <person name="Ichikawa N."/>
            <person name="Sato H."/>
            <person name="Tonouchi N."/>
        </authorList>
    </citation>
    <scope>NUCLEOTIDE SEQUENCE</scope>
    <source>
        <strain evidence="5">NBRC 14627</strain>
    </source>
</reference>
<dbReference type="InterPro" id="IPR027417">
    <property type="entry name" value="P-loop_NTPase"/>
</dbReference>
<proteinExistence type="predicted"/>
<evidence type="ECO:0000256" key="3">
    <source>
        <dbReference type="ARBA" id="ARBA00022840"/>
    </source>
</evidence>
<dbReference type="InterPro" id="IPR017871">
    <property type="entry name" value="ABC_transporter-like_CS"/>
</dbReference>
<dbReference type="PANTHER" id="PTHR24220:SF685">
    <property type="entry name" value="ABC TRANSPORTER RELATED"/>
    <property type="match status" value="1"/>
</dbReference>
<dbReference type="GO" id="GO:0005524">
    <property type="term" value="F:ATP binding"/>
    <property type="evidence" value="ECO:0007669"/>
    <property type="project" value="UniProtKB-KW"/>
</dbReference>
<comment type="caution">
    <text evidence="5">The sequence shown here is derived from an EMBL/GenBank/DDBJ whole genome shotgun (WGS) entry which is preliminary data.</text>
</comment>
<organism evidence="5 6">
    <name type="scientific">Kitasatospora phosalacinea</name>
    <dbReference type="NCBI Taxonomy" id="2065"/>
    <lineage>
        <taxon>Bacteria</taxon>
        <taxon>Bacillati</taxon>
        <taxon>Actinomycetota</taxon>
        <taxon>Actinomycetes</taxon>
        <taxon>Kitasatosporales</taxon>
        <taxon>Streptomycetaceae</taxon>
        <taxon>Kitasatospora</taxon>
    </lineage>
</organism>
<dbReference type="GO" id="GO:0098796">
    <property type="term" value="C:membrane protein complex"/>
    <property type="evidence" value="ECO:0007669"/>
    <property type="project" value="UniProtKB-ARBA"/>
</dbReference>
<dbReference type="SUPFAM" id="SSF52540">
    <property type="entry name" value="P-loop containing nucleoside triphosphate hydrolases"/>
    <property type="match status" value="1"/>
</dbReference>
<keyword evidence="1" id="KW-0813">Transport</keyword>
<dbReference type="EMBL" id="BSSA01000015">
    <property type="protein sequence ID" value="GLW72090.1"/>
    <property type="molecule type" value="Genomic_DNA"/>
</dbReference>
<keyword evidence="3 5" id="KW-0067">ATP-binding</keyword>
<dbReference type="Gene3D" id="3.40.50.300">
    <property type="entry name" value="P-loop containing nucleotide triphosphate hydrolases"/>
    <property type="match status" value="1"/>
</dbReference>
<dbReference type="PROSITE" id="PS00211">
    <property type="entry name" value="ABC_TRANSPORTER_1"/>
    <property type="match status" value="1"/>
</dbReference>
<protein>
    <submittedName>
        <fullName evidence="5">ABC transporter ATP-binding protein</fullName>
    </submittedName>
</protein>
<sequence length="264" mass="28603">MMNRAGAHGRPVAGDVLRLASVSKVYGTTGVPVTALKSVNLSLAPGTFTAIMGPSGSGKSTLLHCASGLDQPSSGEVYIAGQQMTFGNETELTRFRRGRIGFVFQQFNLLPSLTVRQNITLPSRLEGKRVDRQRLEAVVERVDLLHRLDHHPAQLSGGEQQRVAIARALVSNPKIIFADEPTGALDTHRAAEVLDLFDQAVREFGQTVIMVTHDPIAASHADLVLFLVDGQIVDEMARPNPATVAEEMARLGEEVARRHARSES</sequence>
<evidence type="ECO:0000313" key="6">
    <source>
        <dbReference type="Proteomes" id="UP001165041"/>
    </source>
</evidence>
<dbReference type="Pfam" id="PF00005">
    <property type="entry name" value="ABC_tran"/>
    <property type="match status" value="1"/>
</dbReference>
<dbReference type="InterPro" id="IPR015854">
    <property type="entry name" value="ABC_transpr_LolD-like"/>
</dbReference>
<dbReference type="CDD" id="cd03255">
    <property type="entry name" value="ABC_MJ0796_LolCDE_FtsE"/>
    <property type="match status" value="1"/>
</dbReference>